<sequence>MIVDLIRERSWPQLYEHLVSFRFKAPLTFEKERELLDALHSFRGNIPGIVELTAGINVTEETGNIHGYTLGLRVTFEDREALRLYGPHPQHQRFVQMLDGILDNVVVVDYPVQG</sequence>
<gene>
    <name evidence="3" type="ORF">IDH45_09020</name>
</gene>
<name>A0A927C9V7_9BACL</name>
<protein>
    <submittedName>
        <fullName evidence="3">Dabb family protein</fullName>
    </submittedName>
</protein>
<dbReference type="Proteomes" id="UP000639396">
    <property type="component" value="Unassembled WGS sequence"/>
</dbReference>
<dbReference type="InterPro" id="IPR044662">
    <property type="entry name" value="HS1/DABB1-like"/>
</dbReference>
<proteinExistence type="predicted"/>
<comment type="caution">
    <text evidence="3">The sequence shown here is derived from an EMBL/GenBank/DDBJ whole genome shotgun (WGS) entry which is preliminary data.</text>
</comment>
<evidence type="ECO:0000259" key="2">
    <source>
        <dbReference type="PROSITE" id="PS51502"/>
    </source>
</evidence>
<evidence type="ECO:0000313" key="4">
    <source>
        <dbReference type="Proteomes" id="UP000639396"/>
    </source>
</evidence>
<dbReference type="PANTHER" id="PTHR33178:SF10">
    <property type="entry name" value="STRESS-RESPONSE A_B BARREL DOMAIN-CONTAINING PROTEIN"/>
    <property type="match status" value="1"/>
</dbReference>
<dbReference type="SMART" id="SM00886">
    <property type="entry name" value="Dabb"/>
    <property type="match status" value="1"/>
</dbReference>
<feature type="domain" description="Stress-response A/B barrel" evidence="2">
    <location>
        <begin position="15"/>
        <end position="110"/>
    </location>
</feature>
<dbReference type="AlphaFoldDB" id="A0A927C9V7"/>
<dbReference type="RefSeq" id="WP_190926712.1">
    <property type="nucleotide sequence ID" value="NZ_JACXJA010000008.1"/>
</dbReference>
<dbReference type="EMBL" id="JACXJA010000008">
    <property type="protein sequence ID" value="MBD2862121.1"/>
    <property type="molecule type" value="Genomic_DNA"/>
</dbReference>
<dbReference type="PANTHER" id="PTHR33178">
    <property type="match status" value="1"/>
</dbReference>
<evidence type="ECO:0000256" key="1">
    <source>
        <dbReference type="ARBA" id="ARBA00011738"/>
    </source>
</evidence>
<dbReference type="SUPFAM" id="SSF54909">
    <property type="entry name" value="Dimeric alpha+beta barrel"/>
    <property type="match status" value="1"/>
</dbReference>
<dbReference type="Gene3D" id="3.30.70.100">
    <property type="match status" value="1"/>
</dbReference>
<evidence type="ECO:0000313" key="3">
    <source>
        <dbReference type="EMBL" id="MBD2862121.1"/>
    </source>
</evidence>
<organism evidence="3 4">
    <name type="scientific">Paenibacillus oceani</name>
    <dbReference type="NCBI Taxonomy" id="2772510"/>
    <lineage>
        <taxon>Bacteria</taxon>
        <taxon>Bacillati</taxon>
        <taxon>Bacillota</taxon>
        <taxon>Bacilli</taxon>
        <taxon>Bacillales</taxon>
        <taxon>Paenibacillaceae</taxon>
        <taxon>Paenibacillus</taxon>
    </lineage>
</organism>
<comment type="subunit">
    <text evidence="1">Homodimer.</text>
</comment>
<dbReference type="InterPro" id="IPR011008">
    <property type="entry name" value="Dimeric_a/b-barrel"/>
</dbReference>
<dbReference type="PROSITE" id="PS51502">
    <property type="entry name" value="S_R_A_B_BARREL"/>
    <property type="match status" value="1"/>
</dbReference>
<dbReference type="InterPro" id="IPR013097">
    <property type="entry name" value="Dabb"/>
</dbReference>
<reference evidence="3" key="1">
    <citation type="submission" date="2020-09" db="EMBL/GenBank/DDBJ databases">
        <title>A novel bacterium of genus Paenibacillus, isolated from South China Sea.</title>
        <authorList>
            <person name="Huang H."/>
            <person name="Mo K."/>
            <person name="Hu Y."/>
        </authorList>
    </citation>
    <scope>NUCLEOTIDE SEQUENCE</scope>
    <source>
        <strain evidence="3">IB182363</strain>
    </source>
</reference>
<dbReference type="Pfam" id="PF07876">
    <property type="entry name" value="Dabb"/>
    <property type="match status" value="1"/>
</dbReference>
<accession>A0A927C9V7</accession>
<keyword evidence="4" id="KW-1185">Reference proteome</keyword>